<protein>
    <submittedName>
        <fullName evidence="1">Uncharacterized protein</fullName>
    </submittedName>
</protein>
<reference evidence="1" key="1">
    <citation type="submission" date="2020-06" db="EMBL/GenBank/DDBJ databases">
        <authorList>
            <person name="Li T."/>
            <person name="Hu X."/>
            <person name="Zhang T."/>
            <person name="Song X."/>
            <person name="Zhang H."/>
            <person name="Dai N."/>
            <person name="Sheng W."/>
            <person name="Hou X."/>
            <person name="Wei L."/>
        </authorList>
    </citation>
    <scope>NUCLEOTIDE SEQUENCE</scope>
    <source>
        <strain evidence="1">G02</strain>
        <tissue evidence="1">Leaf</tissue>
    </source>
</reference>
<accession>A0AAW2R2K8</accession>
<proteinExistence type="predicted"/>
<dbReference type="AlphaFoldDB" id="A0AAW2R2K8"/>
<name>A0AAW2R2K8_SESRA</name>
<organism evidence="1">
    <name type="scientific">Sesamum radiatum</name>
    <name type="common">Black benniseed</name>
    <dbReference type="NCBI Taxonomy" id="300843"/>
    <lineage>
        <taxon>Eukaryota</taxon>
        <taxon>Viridiplantae</taxon>
        <taxon>Streptophyta</taxon>
        <taxon>Embryophyta</taxon>
        <taxon>Tracheophyta</taxon>
        <taxon>Spermatophyta</taxon>
        <taxon>Magnoliopsida</taxon>
        <taxon>eudicotyledons</taxon>
        <taxon>Gunneridae</taxon>
        <taxon>Pentapetalae</taxon>
        <taxon>asterids</taxon>
        <taxon>lamiids</taxon>
        <taxon>Lamiales</taxon>
        <taxon>Pedaliaceae</taxon>
        <taxon>Sesamum</taxon>
    </lineage>
</organism>
<dbReference type="PANTHER" id="PTHR46919">
    <property type="entry name" value="ZINC FINGER, C3HC4 TYPE (RING FINGER) FAMILY PROTEIN"/>
    <property type="match status" value="1"/>
</dbReference>
<dbReference type="EMBL" id="JACGWJ010000014">
    <property type="protein sequence ID" value="KAL0374332.1"/>
    <property type="molecule type" value="Genomic_DNA"/>
</dbReference>
<evidence type="ECO:0000313" key="1">
    <source>
        <dbReference type="EMBL" id="KAL0374332.1"/>
    </source>
</evidence>
<dbReference type="PANTHER" id="PTHR46919:SF2">
    <property type="entry name" value="SACSIN"/>
    <property type="match status" value="1"/>
</dbReference>
<gene>
    <name evidence="1" type="ORF">Sradi_3348900</name>
</gene>
<reference evidence="1" key="2">
    <citation type="journal article" date="2024" name="Plant">
        <title>Genomic evolution and insights into agronomic trait innovations of Sesamum species.</title>
        <authorList>
            <person name="Miao H."/>
            <person name="Wang L."/>
            <person name="Qu L."/>
            <person name="Liu H."/>
            <person name="Sun Y."/>
            <person name="Le M."/>
            <person name="Wang Q."/>
            <person name="Wei S."/>
            <person name="Zheng Y."/>
            <person name="Lin W."/>
            <person name="Duan Y."/>
            <person name="Cao H."/>
            <person name="Xiong S."/>
            <person name="Wang X."/>
            <person name="Wei L."/>
            <person name="Li C."/>
            <person name="Ma Q."/>
            <person name="Ju M."/>
            <person name="Zhao R."/>
            <person name="Li G."/>
            <person name="Mu C."/>
            <person name="Tian Q."/>
            <person name="Mei H."/>
            <person name="Zhang T."/>
            <person name="Gao T."/>
            <person name="Zhang H."/>
        </authorList>
    </citation>
    <scope>NUCLEOTIDE SEQUENCE</scope>
    <source>
        <strain evidence="1">G02</strain>
    </source>
</reference>
<comment type="caution">
    <text evidence="1">The sequence shown here is derived from an EMBL/GenBank/DDBJ whole genome shotgun (WGS) entry which is preliminary data.</text>
</comment>
<sequence>MGLLGSMKLDIVKAVLEGCRWIWVGDGYATTNEVVLNGPLHLAPYIRVIPADLAAFSDLFLELGIQEFTAF</sequence>